<dbReference type="AlphaFoldDB" id="A0A059FRX6"/>
<accession>A0A059FRX6</accession>
<reference evidence="1 2" key="1">
    <citation type="journal article" date="2014" name="Antonie Van Leeuwenhoek">
        <title>Hyphomonas beringensis sp. nov. and Hyphomonas chukchiensis sp. nov., isolated from surface seawater of the Bering Sea and Chukchi Sea.</title>
        <authorList>
            <person name="Li C."/>
            <person name="Lai Q."/>
            <person name="Li G."/>
            <person name="Dong C."/>
            <person name="Wang J."/>
            <person name="Liao Y."/>
            <person name="Shao Z."/>
        </authorList>
    </citation>
    <scope>NUCLEOTIDE SEQUENCE [LARGE SCALE GENOMIC DNA]</scope>
    <source>
        <strain evidence="1 2">MHS-2</strain>
    </source>
</reference>
<evidence type="ECO:0000313" key="1">
    <source>
        <dbReference type="EMBL" id="KCZ93414.1"/>
    </source>
</evidence>
<sequence length="91" mass="10461">MDLFHFGGKRRQLGKLRTQAHVISFLYVTCEFSGVMERNGSGHVMSFGNCAEPTSEMFKSDDRLKPRRKACQPNVRVALNRELQPVWSRAF</sequence>
<dbReference type="STRING" id="1280950.HJO_06145"/>
<organism evidence="1 2">
    <name type="scientific">Hyphomonas johnsonii MHS-2</name>
    <dbReference type="NCBI Taxonomy" id="1280950"/>
    <lineage>
        <taxon>Bacteria</taxon>
        <taxon>Pseudomonadati</taxon>
        <taxon>Pseudomonadota</taxon>
        <taxon>Alphaproteobacteria</taxon>
        <taxon>Hyphomonadales</taxon>
        <taxon>Hyphomonadaceae</taxon>
        <taxon>Hyphomonas</taxon>
    </lineage>
</organism>
<name>A0A059FRX6_9PROT</name>
<dbReference type="PATRIC" id="fig|1280950.3.peg.1236"/>
<dbReference type="EMBL" id="ARYK01000002">
    <property type="protein sequence ID" value="KCZ93414.1"/>
    <property type="molecule type" value="Genomic_DNA"/>
</dbReference>
<keyword evidence="2" id="KW-1185">Reference proteome</keyword>
<protein>
    <submittedName>
        <fullName evidence="1">Uncharacterized protein</fullName>
    </submittedName>
</protein>
<dbReference type="Proteomes" id="UP000025171">
    <property type="component" value="Unassembled WGS sequence"/>
</dbReference>
<proteinExistence type="predicted"/>
<comment type="caution">
    <text evidence="1">The sequence shown here is derived from an EMBL/GenBank/DDBJ whole genome shotgun (WGS) entry which is preliminary data.</text>
</comment>
<evidence type="ECO:0000313" key="2">
    <source>
        <dbReference type="Proteomes" id="UP000025171"/>
    </source>
</evidence>
<gene>
    <name evidence="1" type="ORF">HJO_06145</name>
</gene>